<dbReference type="InterPro" id="IPR004474">
    <property type="entry name" value="LytR_CpsA_psr"/>
</dbReference>
<dbReference type="EMBL" id="BFAG01000003">
    <property type="protein sequence ID" value="GBF04892.1"/>
    <property type="molecule type" value="Genomic_DNA"/>
</dbReference>
<feature type="domain" description="LytR/CpsA/Psr regulator C-terminal" evidence="4">
    <location>
        <begin position="308"/>
        <end position="386"/>
    </location>
</feature>
<sequence>MIVPSPPARYTRGVRRAAVVLLVVLAGLVALSAPAFPALSRYAALPRKADGPVNVLLAGVTPDYDDKAGVWPYPPKPEDFSFLTDTIMLAQMWPDGQVNLLSIPRDTWVNIPGRGWSKINAANPAGGPELLVRTVQDLTGVPIDAYALLSLNALRAVAEAAGGVTVDVPTRMKYDDNAGHLHIDLQPGRQHLSGEQVEGFLRFRHDNLGDIGRVARQQAFLTALAGQMRNPLNWWRLPRMVAAIDGNMKTNLTRGQIGALLGGALSGPKINTYTVPGTFGGPTWVPDRAGLANLIEEHFRDPNDPRSLTVAVVNVGAPGGSARRLKERLEGLGYRDVVTSNGERADVPTTVSGTSARAVLRDVGHGQVSQEPGVPGADVTVRLGNDTPAN</sequence>
<feature type="domain" description="Cell envelope-related transcriptional attenuator" evidence="3">
    <location>
        <begin position="84"/>
        <end position="229"/>
    </location>
</feature>
<feature type="region of interest" description="Disordered" evidence="2">
    <location>
        <begin position="365"/>
        <end position="390"/>
    </location>
</feature>
<dbReference type="Proteomes" id="UP000236569">
    <property type="component" value="Unassembled WGS sequence"/>
</dbReference>
<dbReference type="Pfam" id="PF03816">
    <property type="entry name" value="LytR_cpsA_psr"/>
    <property type="match status" value="1"/>
</dbReference>
<dbReference type="InterPro" id="IPR050922">
    <property type="entry name" value="LytR/CpsA/Psr_CW_biosynth"/>
</dbReference>
<gene>
    <name evidence="5" type="ORF">DAERI_030058</name>
</gene>
<dbReference type="Pfam" id="PF13399">
    <property type="entry name" value="LytR_C"/>
    <property type="match status" value="1"/>
</dbReference>
<evidence type="ECO:0000313" key="6">
    <source>
        <dbReference type="Proteomes" id="UP000236569"/>
    </source>
</evidence>
<evidence type="ECO:0000259" key="4">
    <source>
        <dbReference type="Pfam" id="PF13399"/>
    </source>
</evidence>
<dbReference type="PANTHER" id="PTHR33392:SF6">
    <property type="entry name" value="POLYISOPRENYL-TEICHOIC ACID--PEPTIDOGLYCAN TEICHOIC ACID TRANSFERASE TAGU"/>
    <property type="match status" value="1"/>
</dbReference>
<accession>A0A2I9CT35</accession>
<evidence type="ECO:0000259" key="3">
    <source>
        <dbReference type="Pfam" id="PF03816"/>
    </source>
</evidence>
<dbReference type="PANTHER" id="PTHR33392">
    <property type="entry name" value="POLYISOPRENYL-TEICHOIC ACID--PEPTIDOGLYCAN TEICHOIC ACID TRANSFERASE TAGU"/>
    <property type="match status" value="1"/>
</dbReference>
<comment type="similarity">
    <text evidence="1">Belongs to the LytR/CpsA/Psr (LCP) family.</text>
</comment>
<organism evidence="5 6">
    <name type="scientific">Deinococcus aerius</name>
    <dbReference type="NCBI Taxonomy" id="200253"/>
    <lineage>
        <taxon>Bacteria</taxon>
        <taxon>Thermotogati</taxon>
        <taxon>Deinococcota</taxon>
        <taxon>Deinococci</taxon>
        <taxon>Deinococcales</taxon>
        <taxon>Deinococcaceae</taxon>
        <taxon>Deinococcus</taxon>
    </lineage>
</organism>
<evidence type="ECO:0000256" key="2">
    <source>
        <dbReference type="SAM" id="MobiDB-lite"/>
    </source>
</evidence>
<protein>
    <submittedName>
        <fullName evidence="5">Cell envelope-related transcriptional attenuator</fullName>
    </submittedName>
</protein>
<name>A0A2I9CT35_9DEIO</name>
<reference evidence="6" key="1">
    <citation type="submission" date="2018-01" db="EMBL/GenBank/DDBJ databases">
        <title>Draft Genome Sequence of the Radioresistant Bacterium Deinococcus aerius TR0125, Isolated from the Higher Atmosphere above Japan.</title>
        <authorList>
            <person name="Satoh K."/>
            <person name="Arai H."/>
            <person name="Sanzen T."/>
            <person name="Kawaguchi Y."/>
            <person name="Hayashi H."/>
            <person name="Yokobori S."/>
            <person name="Yamagishi A."/>
            <person name="Oono Y."/>
            <person name="Narumi I."/>
        </authorList>
    </citation>
    <scope>NUCLEOTIDE SEQUENCE [LARGE SCALE GENOMIC DNA]</scope>
    <source>
        <strain evidence="6">TR0125</strain>
    </source>
</reference>
<evidence type="ECO:0000313" key="5">
    <source>
        <dbReference type="EMBL" id="GBF04892.1"/>
    </source>
</evidence>
<dbReference type="InterPro" id="IPR027381">
    <property type="entry name" value="LytR/CpsA/Psr_C"/>
</dbReference>
<keyword evidence="6" id="KW-1185">Reference proteome</keyword>
<proteinExistence type="inferred from homology"/>
<evidence type="ECO:0000256" key="1">
    <source>
        <dbReference type="ARBA" id="ARBA00006068"/>
    </source>
</evidence>
<comment type="caution">
    <text evidence="5">The sequence shown here is derived from an EMBL/GenBank/DDBJ whole genome shotgun (WGS) entry which is preliminary data.</text>
</comment>
<dbReference type="NCBIfam" id="TIGR00350">
    <property type="entry name" value="lytR_cpsA_psr"/>
    <property type="match status" value="1"/>
</dbReference>
<dbReference type="AlphaFoldDB" id="A0A2I9CT35"/>
<dbReference type="Gene3D" id="3.40.630.190">
    <property type="entry name" value="LCP protein"/>
    <property type="match status" value="1"/>
</dbReference>